<proteinExistence type="predicted"/>
<dbReference type="SUPFAM" id="SSF53448">
    <property type="entry name" value="Nucleotide-diphospho-sugar transferases"/>
    <property type="match status" value="1"/>
</dbReference>
<keyword evidence="2" id="KW-0328">Glycosyltransferase</keyword>
<evidence type="ECO:0000259" key="1">
    <source>
        <dbReference type="Pfam" id="PF00535"/>
    </source>
</evidence>
<comment type="caution">
    <text evidence="2">The sequence shown here is derived from an EMBL/GenBank/DDBJ whole genome shotgun (WGS) entry which is preliminary data.</text>
</comment>
<dbReference type="PANTHER" id="PTHR43179:SF7">
    <property type="entry name" value="RHAMNOSYLTRANSFERASE WBBL"/>
    <property type="match status" value="1"/>
</dbReference>
<keyword evidence="2" id="KW-0808">Transferase</keyword>
<evidence type="ECO:0000313" key="3">
    <source>
        <dbReference type="Proteomes" id="UP001589748"/>
    </source>
</evidence>
<dbReference type="InterPro" id="IPR029044">
    <property type="entry name" value="Nucleotide-diphossugar_trans"/>
</dbReference>
<dbReference type="Proteomes" id="UP001589748">
    <property type="component" value="Unassembled WGS sequence"/>
</dbReference>
<name>A0ABV5LVW9_9ACTN</name>
<dbReference type="EMBL" id="JBHMDM010000007">
    <property type="protein sequence ID" value="MFB9378237.1"/>
    <property type="molecule type" value="Genomic_DNA"/>
</dbReference>
<feature type="domain" description="Glycosyltransferase 2-like" evidence="1">
    <location>
        <begin position="7"/>
        <end position="117"/>
    </location>
</feature>
<dbReference type="InterPro" id="IPR001173">
    <property type="entry name" value="Glyco_trans_2-like"/>
</dbReference>
<dbReference type="RefSeq" id="WP_380137224.1">
    <property type="nucleotide sequence ID" value="NZ_JBHLUI010000008.1"/>
</dbReference>
<reference evidence="2 3" key="1">
    <citation type="submission" date="2024-09" db="EMBL/GenBank/DDBJ databases">
        <authorList>
            <person name="Sun Q."/>
            <person name="Mori K."/>
        </authorList>
    </citation>
    <scope>NUCLEOTIDE SEQUENCE [LARGE SCALE GENOMIC DNA]</scope>
    <source>
        <strain evidence="2 3">TISTR 1856</strain>
    </source>
</reference>
<gene>
    <name evidence="2" type="ORF">ACFFVI_14800</name>
</gene>
<sequence>MSTPFFSILMLTYNAPEYVELAVRSVKERTTGVEHELVVVDNASDAPTRQLVQRLHREGLIDTLKLMPYNSLFAEGNKVASRLADRRATHHLLLNSDVEVTGADWLEHLLAVHRRGVTAYGVALDPLRVDGYCLLIDADLYAANPLDESHQWWWGVTKQQAALLTQGFTVQGYGEHERWVHHFGGRSGSAFEHARGMDVTREEVASWFAGHRATVLDRRRNGQIPNHETPSALQRVVARARRLVGRVRRRLVRARR</sequence>
<organism evidence="2 3">
    <name type="scientific">Kineococcus gynurae</name>
    <dbReference type="NCBI Taxonomy" id="452979"/>
    <lineage>
        <taxon>Bacteria</taxon>
        <taxon>Bacillati</taxon>
        <taxon>Actinomycetota</taxon>
        <taxon>Actinomycetes</taxon>
        <taxon>Kineosporiales</taxon>
        <taxon>Kineosporiaceae</taxon>
        <taxon>Kineococcus</taxon>
    </lineage>
</organism>
<evidence type="ECO:0000313" key="2">
    <source>
        <dbReference type="EMBL" id="MFB9378237.1"/>
    </source>
</evidence>
<dbReference type="Gene3D" id="3.90.550.10">
    <property type="entry name" value="Spore Coat Polysaccharide Biosynthesis Protein SpsA, Chain A"/>
    <property type="match status" value="1"/>
</dbReference>
<dbReference type="GO" id="GO:0016757">
    <property type="term" value="F:glycosyltransferase activity"/>
    <property type="evidence" value="ECO:0007669"/>
    <property type="project" value="UniProtKB-KW"/>
</dbReference>
<dbReference type="Pfam" id="PF00535">
    <property type="entry name" value="Glycos_transf_2"/>
    <property type="match status" value="1"/>
</dbReference>
<dbReference type="PANTHER" id="PTHR43179">
    <property type="entry name" value="RHAMNOSYLTRANSFERASE WBBL"/>
    <property type="match status" value="1"/>
</dbReference>
<protein>
    <submittedName>
        <fullName evidence="2">Glycosyltransferase family 2 protein</fullName>
        <ecNumber evidence="2">2.4.-.-</ecNumber>
    </submittedName>
</protein>
<dbReference type="EC" id="2.4.-.-" evidence="2"/>
<accession>A0ABV5LVW9</accession>
<keyword evidence="3" id="KW-1185">Reference proteome</keyword>